<proteinExistence type="predicted"/>
<dbReference type="InterPro" id="IPR021966">
    <property type="entry name" value="SF3a60_bindingd"/>
</dbReference>
<keyword evidence="5" id="KW-1185">Reference proteome</keyword>
<dbReference type="KEGG" id="gtt:GUITHDRAFT_146427"/>
<reference evidence="3 5" key="1">
    <citation type="journal article" date="2012" name="Nature">
        <title>Algal genomes reveal evolutionary mosaicism and the fate of nucleomorphs.</title>
        <authorList>
            <consortium name="DOE Joint Genome Institute"/>
            <person name="Curtis B.A."/>
            <person name="Tanifuji G."/>
            <person name="Burki F."/>
            <person name="Gruber A."/>
            <person name="Irimia M."/>
            <person name="Maruyama S."/>
            <person name="Arias M.C."/>
            <person name="Ball S.G."/>
            <person name="Gile G.H."/>
            <person name="Hirakawa Y."/>
            <person name="Hopkins J.F."/>
            <person name="Kuo A."/>
            <person name="Rensing S.A."/>
            <person name="Schmutz J."/>
            <person name="Symeonidi A."/>
            <person name="Elias M."/>
            <person name="Eveleigh R.J."/>
            <person name="Herman E.K."/>
            <person name="Klute M.J."/>
            <person name="Nakayama T."/>
            <person name="Obornik M."/>
            <person name="Reyes-Prieto A."/>
            <person name="Armbrust E.V."/>
            <person name="Aves S.J."/>
            <person name="Beiko R.G."/>
            <person name="Coutinho P."/>
            <person name="Dacks J.B."/>
            <person name="Durnford D.G."/>
            <person name="Fast N.M."/>
            <person name="Green B.R."/>
            <person name="Grisdale C.J."/>
            <person name="Hempel F."/>
            <person name="Henrissat B."/>
            <person name="Hoppner M.P."/>
            <person name="Ishida K."/>
            <person name="Kim E."/>
            <person name="Koreny L."/>
            <person name="Kroth P.G."/>
            <person name="Liu Y."/>
            <person name="Malik S.B."/>
            <person name="Maier U.G."/>
            <person name="McRose D."/>
            <person name="Mock T."/>
            <person name="Neilson J.A."/>
            <person name="Onodera N.T."/>
            <person name="Poole A.M."/>
            <person name="Pritham E.J."/>
            <person name="Richards T.A."/>
            <person name="Rocap G."/>
            <person name="Roy S.W."/>
            <person name="Sarai C."/>
            <person name="Schaack S."/>
            <person name="Shirato S."/>
            <person name="Slamovits C.H."/>
            <person name="Spencer D.F."/>
            <person name="Suzuki S."/>
            <person name="Worden A.Z."/>
            <person name="Zauner S."/>
            <person name="Barry K."/>
            <person name="Bell C."/>
            <person name="Bharti A.K."/>
            <person name="Crow J.A."/>
            <person name="Grimwood J."/>
            <person name="Kramer R."/>
            <person name="Lindquist E."/>
            <person name="Lucas S."/>
            <person name="Salamov A."/>
            <person name="McFadden G.I."/>
            <person name="Lane C.E."/>
            <person name="Keeling P.J."/>
            <person name="Gray M.W."/>
            <person name="Grigoriev I.V."/>
            <person name="Archibald J.M."/>
        </authorList>
    </citation>
    <scope>NUCLEOTIDE SEQUENCE</scope>
    <source>
        <strain evidence="3 5">CCMP2712</strain>
    </source>
</reference>
<dbReference type="PANTHER" id="PTHR32060">
    <property type="entry name" value="TAIL-SPECIFIC PROTEASE"/>
    <property type="match status" value="1"/>
</dbReference>
<feature type="coiled-coil region" evidence="1">
    <location>
        <begin position="331"/>
        <end position="414"/>
    </location>
</feature>
<evidence type="ECO:0000313" key="3">
    <source>
        <dbReference type="EMBL" id="EKX35503.1"/>
    </source>
</evidence>
<dbReference type="GO" id="GO:0004175">
    <property type="term" value="F:endopeptidase activity"/>
    <property type="evidence" value="ECO:0007669"/>
    <property type="project" value="TreeGrafter"/>
</dbReference>
<dbReference type="PaxDb" id="55529-EKX35503"/>
<dbReference type="HOGENOM" id="CLU_476059_0_0_1"/>
<reference evidence="5" key="2">
    <citation type="submission" date="2012-11" db="EMBL/GenBank/DDBJ databases">
        <authorList>
            <person name="Kuo A."/>
            <person name="Curtis B.A."/>
            <person name="Tanifuji G."/>
            <person name="Burki F."/>
            <person name="Gruber A."/>
            <person name="Irimia M."/>
            <person name="Maruyama S."/>
            <person name="Arias M.C."/>
            <person name="Ball S.G."/>
            <person name="Gile G.H."/>
            <person name="Hirakawa Y."/>
            <person name="Hopkins J.F."/>
            <person name="Rensing S.A."/>
            <person name="Schmutz J."/>
            <person name="Symeonidi A."/>
            <person name="Elias M."/>
            <person name="Eveleigh R.J."/>
            <person name="Herman E.K."/>
            <person name="Klute M.J."/>
            <person name="Nakayama T."/>
            <person name="Obornik M."/>
            <person name="Reyes-Prieto A."/>
            <person name="Armbrust E.V."/>
            <person name="Aves S.J."/>
            <person name="Beiko R.G."/>
            <person name="Coutinho P."/>
            <person name="Dacks J.B."/>
            <person name="Durnford D.G."/>
            <person name="Fast N.M."/>
            <person name="Green B.R."/>
            <person name="Grisdale C."/>
            <person name="Hempe F."/>
            <person name="Henrissat B."/>
            <person name="Hoppner M.P."/>
            <person name="Ishida K.-I."/>
            <person name="Kim E."/>
            <person name="Koreny L."/>
            <person name="Kroth P.G."/>
            <person name="Liu Y."/>
            <person name="Malik S.-B."/>
            <person name="Maier U.G."/>
            <person name="McRose D."/>
            <person name="Mock T."/>
            <person name="Neilson J.A."/>
            <person name="Onodera N.T."/>
            <person name="Poole A.M."/>
            <person name="Pritham E.J."/>
            <person name="Richards T.A."/>
            <person name="Rocap G."/>
            <person name="Roy S.W."/>
            <person name="Sarai C."/>
            <person name="Schaack S."/>
            <person name="Shirato S."/>
            <person name="Slamovits C.H."/>
            <person name="Spencer D.F."/>
            <person name="Suzuki S."/>
            <person name="Worden A.Z."/>
            <person name="Zauner S."/>
            <person name="Barry K."/>
            <person name="Bell C."/>
            <person name="Bharti A.K."/>
            <person name="Crow J.A."/>
            <person name="Grimwood J."/>
            <person name="Kramer R."/>
            <person name="Lindquist E."/>
            <person name="Lucas S."/>
            <person name="Salamov A."/>
            <person name="McFadden G.I."/>
            <person name="Lane C.E."/>
            <person name="Keeling P.J."/>
            <person name="Gray M.W."/>
            <person name="Grigoriev I.V."/>
            <person name="Archibald J.M."/>
        </authorList>
    </citation>
    <scope>NUCLEOTIDE SEQUENCE</scope>
    <source>
        <strain evidence="5">CCMP2712</strain>
    </source>
</reference>
<dbReference type="eggNOG" id="KOG2636">
    <property type="taxonomic scope" value="Eukaryota"/>
</dbReference>
<dbReference type="SUPFAM" id="SSF50156">
    <property type="entry name" value="PDZ domain-like"/>
    <property type="match status" value="1"/>
</dbReference>
<dbReference type="STRING" id="905079.L1IGY8"/>
<dbReference type="EMBL" id="JH993089">
    <property type="protein sequence ID" value="EKX35503.1"/>
    <property type="molecule type" value="Genomic_DNA"/>
</dbReference>
<gene>
    <name evidence="3" type="ORF">GUITHDRAFT_146427</name>
</gene>
<dbReference type="Pfam" id="PF16837">
    <property type="entry name" value="SF3A3"/>
    <property type="match status" value="1"/>
</dbReference>
<dbReference type="EnsemblProtists" id="EKX35503">
    <property type="protein sequence ID" value="EKX35503"/>
    <property type="gene ID" value="GUITHDRAFT_146427"/>
</dbReference>
<organism evidence="3">
    <name type="scientific">Guillardia theta (strain CCMP2712)</name>
    <name type="common">Cryptophyte</name>
    <dbReference type="NCBI Taxonomy" id="905079"/>
    <lineage>
        <taxon>Eukaryota</taxon>
        <taxon>Cryptophyceae</taxon>
        <taxon>Pyrenomonadales</taxon>
        <taxon>Geminigeraceae</taxon>
        <taxon>Guillardia</taxon>
    </lineage>
</organism>
<name>L1IGY8_GUITC</name>
<dbReference type="Proteomes" id="UP000011087">
    <property type="component" value="Unassembled WGS sequence"/>
</dbReference>
<keyword evidence="1" id="KW-0175">Coiled coil</keyword>
<dbReference type="PANTHER" id="PTHR32060:SF22">
    <property type="entry name" value="CARBOXYL-TERMINAL-PROCESSING PEPTIDASE 3, CHLOROPLASTIC"/>
    <property type="match status" value="1"/>
</dbReference>
<dbReference type="AlphaFoldDB" id="L1IGY8"/>
<evidence type="ECO:0000313" key="4">
    <source>
        <dbReference type="EnsemblProtists" id="EKX35503"/>
    </source>
</evidence>
<dbReference type="InterPro" id="IPR036034">
    <property type="entry name" value="PDZ_sf"/>
</dbReference>
<reference evidence="4" key="3">
    <citation type="submission" date="2015-06" db="UniProtKB">
        <authorList>
            <consortium name="EnsemblProtists"/>
        </authorList>
    </citation>
    <scope>IDENTIFICATION</scope>
</reference>
<dbReference type="PROSITE" id="PS50106">
    <property type="entry name" value="PDZ"/>
    <property type="match status" value="1"/>
</dbReference>
<dbReference type="InterPro" id="IPR041489">
    <property type="entry name" value="PDZ_6"/>
</dbReference>
<dbReference type="RefSeq" id="XP_005822483.1">
    <property type="nucleotide sequence ID" value="XM_005822426.1"/>
</dbReference>
<dbReference type="Pfam" id="PF12108">
    <property type="entry name" value="SF3a60_bindingd"/>
    <property type="match status" value="1"/>
</dbReference>
<sequence>MSSTLIEQARTMHEEMEVTDLITRPVIAHVTVSRFPQVGMNKIVKLLATEAKVLSQVKKIQKSASLLKNSYEDKDEGKKHEVAAMSGSEVFGGFYSRLRELREYHRKFPNLYYEPDNNEDITLEDDPEILDKFSGEEMHGRFLDLNENHIQFINLKNARAVSYEVYLNIFLDFASVPLNVKGMKYKNYLKSLKSYLVNFLERAQPLVDFATPMKNAEDEALAKFAKNGSLQSEQPGIGLFFHESGGRIRVKTIVSGGSAERDGRVQVGDILIAIDGTDVRGQSANPNVFRNMITGPEGSTVRLKMLRGEGSNAFGYELELVRGSPEYFARLEQEKRNEDELTELKLQLKQALAEEQQVAEEVDRIKRLLISERQDKEMRDKDVAVLEQTFDEDKQQLTEALRKVETVKRDVEARLAPVQAREQELSEELSRQIEKDRLRKEYIEELQKRHEERKIQLEQQLQLIRKQAAMMLEKKKAEHDALWKQRQLEEERELFREMLENSDSLAGYVHEMQARMNTINAGFFDGMPQFGSSSSSLGAARGLTSGQAELVATSTPPNKGAASQSYPDQYFLA</sequence>
<dbReference type="GeneID" id="17292251"/>
<evidence type="ECO:0000256" key="1">
    <source>
        <dbReference type="SAM" id="Coils"/>
    </source>
</evidence>
<dbReference type="InterPro" id="IPR001478">
    <property type="entry name" value="PDZ"/>
</dbReference>
<feature type="domain" description="PDZ" evidence="2">
    <location>
        <begin position="227"/>
        <end position="283"/>
    </location>
</feature>
<dbReference type="CDD" id="cd06782">
    <property type="entry name" value="cpPDZ_CPP-like"/>
    <property type="match status" value="1"/>
</dbReference>
<evidence type="ECO:0000259" key="2">
    <source>
        <dbReference type="PROSITE" id="PS50106"/>
    </source>
</evidence>
<dbReference type="InterPro" id="IPR031774">
    <property type="entry name" value="SF3A3_dom"/>
</dbReference>
<dbReference type="OrthoDB" id="2160351at2759"/>
<evidence type="ECO:0000313" key="5">
    <source>
        <dbReference type="Proteomes" id="UP000011087"/>
    </source>
</evidence>
<dbReference type="Pfam" id="PF17820">
    <property type="entry name" value="PDZ_6"/>
    <property type="match status" value="1"/>
</dbReference>
<protein>
    <recommendedName>
        <fullName evidence="2">PDZ domain-containing protein</fullName>
    </recommendedName>
</protein>
<dbReference type="SMART" id="SM00228">
    <property type="entry name" value="PDZ"/>
    <property type="match status" value="1"/>
</dbReference>
<feature type="coiled-coil region" evidence="1">
    <location>
        <begin position="440"/>
        <end position="474"/>
    </location>
</feature>
<accession>L1IGY8</accession>
<dbReference type="Gene3D" id="2.30.42.10">
    <property type="match status" value="1"/>
</dbReference>